<dbReference type="EMBL" id="MFBF01000059">
    <property type="protein sequence ID" value="OGD89909.1"/>
    <property type="molecule type" value="Genomic_DNA"/>
</dbReference>
<dbReference type="AlphaFoldDB" id="A0A1F5GDH3"/>
<sequence length="64" mass="7593">MLLRQWKAKHEGKGTMVTHEESVCPDNECQEIVSQKFAAIRQLRESTEERRRNLVRRKRVKIAS</sequence>
<gene>
    <name evidence="1" type="ORF">A3D07_01185</name>
</gene>
<reference evidence="1 2" key="1">
    <citation type="journal article" date="2016" name="Nat. Commun.">
        <title>Thousands of microbial genomes shed light on interconnected biogeochemical processes in an aquifer system.</title>
        <authorList>
            <person name="Anantharaman K."/>
            <person name="Brown C.T."/>
            <person name="Hug L.A."/>
            <person name="Sharon I."/>
            <person name="Castelle C.J."/>
            <person name="Probst A.J."/>
            <person name="Thomas B.C."/>
            <person name="Singh A."/>
            <person name="Wilkins M.J."/>
            <person name="Karaoz U."/>
            <person name="Brodie E.L."/>
            <person name="Williams K.H."/>
            <person name="Hubbard S.S."/>
            <person name="Banfield J.F."/>
        </authorList>
    </citation>
    <scope>NUCLEOTIDE SEQUENCE [LARGE SCALE GENOMIC DNA]</scope>
</reference>
<dbReference type="Proteomes" id="UP000177124">
    <property type="component" value="Unassembled WGS sequence"/>
</dbReference>
<accession>A0A1F5GDH3</accession>
<comment type="caution">
    <text evidence="1">The sequence shown here is derived from an EMBL/GenBank/DDBJ whole genome shotgun (WGS) entry which is preliminary data.</text>
</comment>
<evidence type="ECO:0000313" key="1">
    <source>
        <dbReference type="EMBL" id="OGD89909.1"/>
    </source>
</evidence>
<organism evidence="1 2">
    <name type="scientific">Candidatus Curtissbacteria bacterium RIFCSPHIGHO2_02_FULL_42_15</name>
    <dbReference type="NCBI Taxonomy" id="1797716"/>
    <lineage>
        <taxon>Bacteria</taxon>
        <taxon>Candidatus Curtissiibacteriota</taxon>
    </lineage>
</organism>
<protein>
    <submittedName>
        <fullName evidence="1">Uncharacterized protein</fullName>
    </submittedName>
</protein>
<name>A0A1F5GDH3_9BACT</name>
<evidence type="ECO:0000313" key="2">
    <source>
        <dbReference type="Proteomes" id="UP000177124"/>
    </source>
</evidence>
<proteinExistence type="predicted"/>